<dbReference type="RefSeq" id="WP_124080489.1">
    <property type="nucleotide sequence ID" value="NZ_UWPJ01000024.1"/>
</dbReference>
<dbReference type="InterPro" id="IPR027417">
    <property type="entry name" value="P-loop_NTPase"/>
</dbReference>
<organism evidence="3 4">
    <name type="scientific">Pigmentiphaga humi</name>
    <dbReference type="NCBI Taxonomy" id="2478468"/>
    <lineage>
        <taxon>Bacteria</taxon>
        <taxon>Pseudomonadati</taxon>
        <taxon>Pseudomonadota</taxon>
        <taxon>Betaproteobacteria</taxon>
        <taxon>Burkholderiales</taxon>
        <taxon>Alcaligenaceae</taxon>
        <taxon>Pigmentiphaga</taxon>
    </lineage>
</organism>
<dbReference type="SUPFAM" id="SSF52540">
    <property type="entry name" value="P-loop containing nucleoside triphosphate hydrolases"/>
    <property type="match status" value="1"/>
</dbReference>
<keyword evidence="4" id="KW-1185">Reference proteome</keyword>
<keyword evidence="1" id="KW-0812">Transmembrane</keyword>
<keyword evidence="1" id="KW-0472">Membrane</keyword>
<feature type="domain" description="G" evidence="2">
    <location>
        <begin position="11"/>
        <end position="152"/>
    </location>
</feature>
<dbReference type="OrthoDB" id="5406017at2"/>
<dbReference type="Proteomes" id="UP000277294">
    <property type="component" value="Unassembled WGS sequence"/>
</dbReference>
<dbReference type="Pfam" id="PF01926">
    <property type="entry name" value="MMR_HSR1"/>
    <property type="match status" value="1"/>
</dbReference>
<proteinExistence type="predicted"/>
<accession>A0A3P4B401</accession>
<evidence type="ECO:0000259" key="2">
    <source>
        <dbReference type="Pfam" id="PF01926"/>
    </source>
</evidence>
<feature type="transmembrane region" description="Helical" evidence="1">
    <location>
        <begin position="349"/>
        <end position="373"/>
    </location>
</feature>
<protein>
    <submittedName>
        <fullName evidence="3">GTPase Der</fullName>
    </submittedName>
</protein>
<dbReference type="AlphaFoldDB" id="A0A3P4B401"/>
<feature type="transmembrane region" description="Helical" evidence="1">
    <location>
        <begin position="315"/>
        <end position="337"/>
    </location>
</feature>
<dbReference type="EMBL" id="UWPJ01000024">
    <property type="protein sequence ID" value="VCU71024.1"/>
    <property type="molecule type" value="Genomic_DNA"/>
</dbReference>
<evidence type="ECO:0000256" key="1">
    <source>
        <dbReference type="SAM" id="Phobius"/>
    </source>
</evidence>
<dbReference type="GO" id="GO:0005525">
    <property type="term" value="F:GTP binding"/>
    <property type="evidence" value="ECO:0007669"/>
    <property type="project" value="InterPro"/>
</dbReference>
<evidence type="ECO:0000313" key="4">
    <source>
        <dbReference type="Proteomes" id="UP000277294"/>
    </source>
</evidence>
<evidence type="ECO:0000313" key="3">
    <source>
        <dbReference type="EMBL" id="VCU71024.1"/>
    </source>
</evidence>
<dbReference type="Gene3D" id="3.40.50.300">
    <property type="entry name" value="P-loop containing nucleotide triphosphate hydrolases"/>
    <property type="match status" value="1"/>
</dbReference>
<gene>
    <name evidence="3" type="primary">der_2</name>
    <name evidence="3" type="ORF">PIGHUM_03104</name>
</gene>
<dbReference type="InterPro" id="IPR006073">
    <property type="entry name" value="GTP-bd"/>
</dbReference>
<keyword evidence="1" id="KW-1133">Transmembrane helix</keyword>
<dbReference type="Pfam" id="PF11981">
    <property type="entry name" value="DUF3482"/>
    <property type="match status" value="1"/>
</dbReference>
<reference evidence="3 4" key="1">
    <citation type="submission" date="2018-10" db="EMBL/GenBank/DDBJ databases">
        <authorList>
            <person name="Criscuolo A."/>
        </authorList>
    </citation>
    <scope>NUCLEOTIDE SEQUENCE [LARGE SCALE GENOMIC DNA]</scope>
    <source>
        <strain evidence="3">DnA1</strain>
    </source>
</reference>
<sequence length="476" mass="51391">MPDDCLRIQLCLVSHTNAGKTTLARTLLGADIGEVRDAAHVTQDAESHVLLAADGDELILWDTPGFGDSARLAKRLALAGNPVGWFLTEVWDRVRDRAFWLSQRALQAARDHADVVLYLVNAAEDPHDAGYVAPEMQILQWLDKPVLVLLNQMGPPRPAAQEQAEAARWARHLQPYGVVRGVLPLDAFARSWMHERALFDAIRDCLPAASQPAYARLTAAWDKRNLDRFRQSMALLAGQLAEAARDSEPVDEGSAVKAVLGLGRTAAHAARERAMNALGTRLAASGSRTAARLLALHGLHGSAAERLDRRLRDRYAISAPVSVGQAGLLGAIASGAATGASADLLAGGLTLGSGMLLGALAGAASFAGAAFAINKARGTERATMRLNDEFLQTLVVASLLRYRAIIHFGRGRGDYVEGETPEFWRRETEQAVAARAAAFARIWERMRAQPQDPAEPDAPRDDLARLLEDLFPLSAR</sequence>
<name>A0A3P4B401_9BURK</name>
<dbReference type="InterPro" id="IPR021871">
    <property type="entry name" value="DUF3482"/>
</dbReference>